<reference evidence="1 2" key="1">
    <citation type="submission" date="2015-11" db="EMBL/GenBank/DDBJ databases">
        <title>Draft Genome Sequence of the Strain BR 10423 (Rhizobium sp.) isolated from nodules of Mimosa pudica.</title>
        <authorList>
            <person name="Barauna A.C."/>
            <person name="Zilli J.E."/>
            <person name="Simoes-Araujo J.L."/>
            <person name="Reis V.M."/>
            <person name="James E.K."/>
            <person name="Reis F.B.Jr."/>
            <person name="Rouws L.F."/>
            <person name="Passos S.R."/>
            <person name="Gois S.R."/>
        </authorList>
    </citation>
    <scope>NUCLEOTIDE SEQUENCE [LARGE SCALE GENOMIC DNA]</scope>
    <source>
        <strain evidence="1 2">BR10423</strain>
    </source>
</reference>
<accession>A0A109J160</accession>
<protein>
    <submittedName>
        <fullName evidence="1">Uncharacterized protein</fullName>
    </submittedName>
</protein>
<evidence type="ECO:0000313" key="2">
    <source>
        <dbReference type="Proteomes" id="UP000068164"/>
    </source>
</evidence>
<dbReference type="EMBL" id="LNCD01000148">
    <property type="protein sequence ID" value="KWV40435.1"/>
    <property type="molecule type" value="Genomic_DNA"/>
</dbReference>
<gene>
    <name evidence="1" type="ORF">AS026_26295</name>
</gene>
<organism evidence="1 2">
    <name type="scientific">Rhizobium altiplani</name>
    <dbReference type="NCBI Taxonomy" id="1864509"/>
    <lineage>
        <taxon>Bacteria</taxon>
        <taxon>Pseudomonadati</taxon>
        <taxon>Pseudomonadota</taxon>
        <taxon>Alphaproteobacteria</taxon>
        <taxon>Hyphomicrobiales</taxon>
        <taxon>Rhizobiaceae</taxon>
        <taxon>Rhizobium/Agrobacterium group</taxon>
        <taxon>Rhizobium</taxon>
    </lineage>
</organism>
<dbReference type="AlphaFoldDB" id="A0A109J160"/>
<proteinExistence type="predicted"/>
<sequence length="153" mass="16216">MLSAFKDAVRVRREGLTYLISVGVTSDDADKGARFANLVTTVYIRKQVEAKVANTVSAGKILEHQVTAARDVLAQNKRNLYLFVTSHSDLQAAGSLPQLRLADAQFGETTSDAHQGVRARSIGGGPETILRAPAVGTGREGAVPEPFDAIAGL</sequence>
<comment type="caution">
    <text evidence="1">The sequence shown here is derived from an EMBL/GenBank/DDBJ whole genome shotgun (WGS) entry which is preliminary data.</text>
</comment>
<name>A0A109J160_9HYPH</name>
<keyword evidence="2" id="KW-1185">Reference proteome</keyword>
<dbReference type="Proteomes" id="UP000068164">
    <property type="component" value="Unassembled WGS sequence"/>
</dbReference>
<evidence type="ECO:0000313" key="1">
    <source>
        <dbReference type="EMBL" id="KWV40435.1"/>
    </source>
</evidence>